<accession>A0ACC3ZL26</accession>
<proteinExistence type="predicted"/>
<reference evidence="1 2" key="1">
    <citation type="journal article" date="2020" name="Phytopathology">
        <title>Genome Sequence Resources of Colletotrichum truncatum, C. plurivorum, C. musicola, and C. sojae: Four Species Pathogenic to Soybean (Glycine max).</title>
        <authorList>
            <person name="Rogerio F."/>
            <person name="Boufleur T.R."/>
            <person name="Ciampi-Guillardi M."/>
            <person name="Sukno S.A."/>
            <person name="Thon M.R."/>
            <person name="Massola Junior N.S."/>
            <person name="Baroncelli R."/>
        </authorList>
    </citation>
    <scope>NUCLEOTIDE SEQUENCE [LARGE SCALE GENOMIC DNA]</scope>
    <source>
        <strain evidence="1 2">CMES1059</strain>
    </source>
</reference>
<name>A0ACC3ZL26_COLTU</name>
<comment type="caution">
    <text evidence="1">The sequence shown here is derived from an EMBL/GenBank/DDBJ whole genome shotgun (WGS) entry which is preliminary data.</text>
</comment>
<evidence type="ECO:0000313" key="1">
    <source>
        <dbReference type="EMBL" id="KAL0944810.1"/>
    </source>
</evidence>
<evidence type="ECO:0000313" key="2">
    <source>
        <dbReference type="Proteomes" id="UP000805649"/>
    </source>
</evidence>
<dbReference type="Proteomes" id="UP000805649">
    <property type="component" value="Unassembled WGS sequence"/>
</dbReference>
<dbReference type="EMBL" id="VUJX02000001">
    <property type="protein sequence ID" value="KAL0944810.1"/>
    <property type="molecule type" value="Genomic_DNA"/>
</dbReference>
<keyword evidence="2" id="KW-1185">Reference proteome</keyword>
<organism evidence="1 2">
    <name type="scientific">Colletotrichum truncatum</name>
    <name type="common">Anthracnose fungus</name>
    <name type="synonym">Colletotrichum capsici</name>
    <dbReference type="NCBI Taxonomy" id="5467"/>
    <lineage>
        <taxon>Eukaryota</taxon>
        <taxon>Fungi</taxon>
        <taxon>Dikarya</taxon>
        <taxon>Ascomycota</taxon>
        <taxon>Pezizomycotina</taxon>
        <taxon>Sordariomycetes</taxon>
        <taxon>Hypocreomycetidae</taxon>
        <taxon>Glomerellales</taxon>
        <taxon>Glomerellaceae</taxon>
        <taxon>Colletotrichum</taxon>
        <taxon>Colletotrichum truncatum species complex</taxon>
    </lineage>
</organism>
<protein>
    <submittedName>
        <fullName evidence="1">Integral membrane protein</fullName>
    </submittedName>
</protein>
<sequence>MNPNGEHSNDSRQSLVIGFTITFIVIATVFIGIRLYLRRYLKKCWGLDGSIFLVSAVSYLQHTCRAIADEVYGSLGLHVWEASPEALKRDRQFFTAAVLLYQVSTTSIKATFLLQYRRAFALPFVKLFCDIALAFILIIMISMLLSGGLVMRMALLNSEDGSQGASIFLTWAYANASIHFLTDIIIFFFPIPIVGRLKLATIQKAGLVGSFAVGLFTCGVSIFRISTFQSSLDGIDSFYRGVPLSLLSIAEPTSALVCVCVPLLRPLLARSRSHAAVQQDCRPVADLPDVSAANGVSPLDTADLSRPASPITPRTDSTAVSYKAQIQ</sequence>
<gene>
    <name evidence="1" type="ORF">CTRU02_202697</name>
</gene>